<dbReference type="Pfam" id="PF00378">
    <property type="entry name" value="ECH_1"/>
    <property type="match status" value="1"/>
</dbReference>
<dbReference type="PANTHER" id="PTHR43459:SF1">
    <property type="entry name" value="EG:BACN32G11.4 PROTEIN"/>
    <property type="match status" value="1"/>
</dbReference>
<organism evidence="1 2">
    <name type="scientific">Candidatus Propionivibrio dominans</name>
    <dbReference type="NCBI Taxonomy" id="2954373"/>
    <lineage>
        <taxon>Bacteria</taxon>
        <taxon>Pseudomonadati</taxon>
        <taxon>Pseudomonadota</taxon>
        <taxon>Betaproteobacteria</taxon>
        <taxon>Rhodocyclales</taxon>
        <taxon>Rhodocyclaceae</taxon>
        <taxon>Propionivibrio</taxon>
    </lineage>
</organism>
<accession>A0A9D7FJ73</accession>
<sequence>MNAVLYDVQDNIAILTLNRPESLNAVNPAMIDALLAASSRAASDAVVRAVVVRGAGDHFMAGGDLKWFREQTGLPAQASRERFEELIEGVHASVLNFKRMNKPVIAAVHGAVAGFGLSLMLAADLVLASDNAYFTLAYSNIALSPDGGATWSLPRQVGLKQAMEIALLGERFDVSRARELGLVNRVVPRDDLEAETLKLARRLAAGPSTALAHTKALLNQSFDNSLEAQLHAEQMSFVDCATKPDFAEGLSGFFEKRKPVYNKN</sequence>
<comment type="caution">
    <text evidence="1">The sequence shown here is derived from an EMBL/GenBank/DDBJ whole genome shotgun (WGS) entry which is preliminary data.</text>
</comment>
<dbReference type="GO" id="GO:0003824">
    <property type="term" value="F:catalytic activity"/>
    <property type="evidence" value="ECO:0007669"/>
    <property type="project" value="UniProtKB-ARBA"/>
</dbReference>
<dbReference type="Proteomes" id="UP000886602">
    <property type="component" value="Unassembled WGS sequence"/>
</dbReference>
<gene>
    <name evidence="1" type="ORF">IPJ48_07135</name>
</gene>
<dbReference type="Gene3D" id="3.90.226.10">
    <property type="entry name" value="2-enoyl-CoA Hydratase, Chain A, domain 1"/>
    <property type="match status" value="1"/>
</dbReference>
<dbReference type="CDD" id="cd06558">
    <property type="entry name" value="crotonase-like"/>
    <property type="match status" value="1"/>
</dbReference>
<dbReference type="EMBL" id="JADJNC010000010">
    <property type="protein sequence ID" value="MBK7422876.1"/>
    <property type="molecule type" value="Genomic_DNA"/>
</dbReference>
<proteinExistence type="predicted"/>
<evidence type="ECO:0000313" key="1">
    <source>
        <dbReference type="EMBL" id="MBK7422876.1"/>
    </source>
</evidence>
<evidence type="ECO:0000313" key="2">
    <source>
        <dbReference type="Proteomes" id="UP000886602"/>
    </source>
</evidence>
<name>A0A9D7FJ73_9RHOO</name>
<dbReference type="InterPro" id="IPR001753">
    <property type="entry name" value="Enoyl-CoA_hydra/iso"/>
</dbReference>
<protein>
    <submittedName>
        <fullName evidence="1">Enoyl-CoA hydratase/isomerase family protein</fullName>
    </submittedName>
</protein>
<dbReference type="AlphaFoldDB" id="A0A9D7FJ73"/>
<dbReference type="PANTHER" id="PTHR43459">
    <property type="entry name" value="ENOYL-COA HYDRATASE"/>
    <property type="match status" value="1"/>
</dbReference>
<dbReference type="SUPFAM" id="SSF52096">
    <property type="entry name" value="ClpP/crotonase"/>
    <property type="match status" value="1"/>
</dbReference>
<reference evidence="1" key="1">
    <citation type="submission" date="2020-10" db="EMBL/GenBank/DDBJ databases">
        <title>Connecting structure to function with the recovery of over 1000 high-quality activated sludge metagenome-assembled genomes encoding full-length rRNA genes using long-read sequencing.</title>
        <authorList>
            <person name="Singleton C.M."/>
            <person name="Petriglieri F."/>
            <person name="Kristensen J.M."/>
            <person name="Kirkegaard R.H."/>
            <person name="Michaelsen T.Y."/>
            <person name="Andersen M.H."/>
            <person name="Karst S.M."/>
            <person name="Dueholm M.S."/>
            <person name="Nielsen P.H."/>
            <person name="Albertsen M."/>
        </authorList>
    </citation>
    <scope>NUCLEOTIDE SEQUENCE</scope>
    <source>
        <strain evidence="1">EsbW_18-Q3-R4-48_MAXAC.044</strain>
    </source>
</reference>
<dbReference type="InterPro" id="IPR029045">
    <property type="entry name" value="ClpP/crotonase-like_dom_sf"/>
</dbReference>